<dbReference type="OrthoDB" id="6624493at2759"/>
<dbReference type="Proteomes" id="UP000299102">
    <property type="component" value="Unassembled WGS sequence"/>
</dbReference>
<dbReference type="AlphaFoldDB" id="A0A4C1UWS6"/>
<accession>A0A4C1UWS6</accession>
<reference evidence="2 3" key="1">
    <citation type="journal article" date="2019" name="Commun. Biol.">
        <title>The bagworm genome reveals a unique fibroin gene that provides high tensile strength.</title>
        <authorList>
            <person name="Kono N."/>
            <person name="Nakamura H."/>
            <person name="Ohtoshi R."/>
            <person name="Tomita M."/>
            <person name="Numata K."/>
            <person name="Arakawa K."/>
        </authorList>
    </citation>
    <scope>NUCLEOTIDE SEQUENCE [LARGE SCALE GENOMIC DNA]</scope>
</reference>
<organism evidence="2 3">
    <name type="scientific">Eumeta variegata</name>
    <name type="common">Bagworm moth</name>
    <name type="synonym">Eumeta japonica</name>
    <dbReference type="NCBI Taxonomy" id="151549"/>
    <lineage>
        <taxon>Eukaryota</taxon>
        <taxon>Metazoa</taxon>
        <taxon>Ecdysozoa</taxon>
        <taxon>Arthropoda</taxon>
        <taxon>Hexapoda</taxon>
        <taxon>Insecta</taxon>
        <taxon>Pterygota</taxon>
        <taxon>Neoptera</taxon>
        <taxon>Endopterygota</taxon>
        <taxon>Lepidoptera</taxon>
        <taxon>Glossata</taxon>
        <taxon>Ditrysia</taxon>
        <taxon>Tineoidea</taxon>
        <taxon>Psychidae</taxon>
        <taxon>Oiketicinae</taxon>
        <taxon>Eumeta</taxon>
    </lineage>
</organism>
<protein>
    <submittedName>
        <fullName evidence="2">Uncharacterized protein</fullName>
    </submittedName>
</protein>
<feature type="region of interest" description="Disordered" evidence="1">
    <location>
        <begin position="69"/>
        <end position="88"/>
    </location>
</feature>
<sequence length="136" mass="15281">MKRGWFDGIGSLMKTVFGTLDSDDAVYYDESIEKAATGKTKLLHSNLNQCFARPRSRVEPTVEMTIQHADYDERSDSPTLETHLRKRKRSTSIESETVALKLKDSACKDSETASELRARATIRATTIATCKLHSRV</sequence>
<dbReference type="EMBL" id="BGZK01000239">
    <property type="protein sequence ID" value="GBP30953.1"/>
    <property type="molecule type" value="Genomic_DNA"/>
</dbReference>
<evidence type="ECO:0000256" key="1">
    <source>
        <dbReference type="SAM" id="MobiDB-lite"/>
    </source>
</evidence>
<evidence type="ECO:0000313" key="2">
    <source>
        <dbReference type="EMBL" id="GBP30953.1"/>
    </source>
</evidence>
<proteinExistence type="predicted"/>
<evidence type="ECO:0000313" key="3">
    <source>
        <dbReference type="Proteomes" id="UP000299102"/>
    </source>
</evidence>
<comment type="caution">
    <text evidence="2">The sequence shown here is derived from an EMBL/GenBank/DDBJ whole genome shotgun (WGS) entry which is preliminary data.</text>
</comment>
<name>A0A4C1UWS6_EUMVA</name>
<gene>
    <name evidence="2" type="ORF">EVAR_28596_1</name>
</gene>
<keyword evidence="3" id="KW-1185">Reference proteome</keyword>